<sequence>MLSTRSRTQVQPIQQDNRFLRRNLAIIIPTRSRWNLESSIGTPKNELEWIS</sequence>
<evidence type="ECO:0000313" key="2">
    <source>
        <dbReference type="Proteomes" id="UP000799757"/>
    </source>
</evidence>
<gene>
    <name evidence="1" type="ORF">K505DRAFT_324672</name>
</gene>
<dbReference type="Proteomes" id="UP000799757">
    <property type="component" value="Unassembled WGS sequence"/>
</dbReference>
<name>A0A6A6XDC1_9PLEO</name>
<dbReference type="EMBL" id="MU001886">
    <property type="protein sequence ID" value="KAF2794580.1"/>
    <property type="molecule type" value="Genomic_DNA"/>
</dbReference>
<evidence type="ECO:0000313" key="1">
    <source>
        <dbReference type="EMBL" id="KAF2794580.1"/>
    </source>
</evidence>
<proteinExistence type="predicted"/>
<protein>
    <submittedName>
        <fullName evidence="1">Uncharacterized protein</fullName>
    </submittedName>
</protein>
<accession>A0A6A6XDC1</accession>
<dbReference type="AlphaFoldDB" id="A0A6A6XDC1"/>
<reference evidence="1" key="1">
    <citation type="journal article" date="2020" name="Stud. Mycol.">
        <title>101 Dothideomycetes genomes: a test case for predicting lifestyles and emergence of pathogens.</title>
        <authorList>
            <person name="Haridas S."/>
            <person name="Albert R."/>
            <person name="Binder M."/>
            <person name="Bloem J."/>
            <person name="Labutti K."/>
            <person name="Salamov A."/>
            <person name="Andreopoulos B."/>
            <person name="Baker S."/>
            <person name="Barry K."/>
            <person name="Bills G."/>
            <person name="Bluhm B."/>
            <person name="Cannon C."/>
            <person name="Castanera R."/>
            <person name="Culley D."/>
            <person name="Daum C."/>
            <person name="Ezra D."/>
            <person name="Gonzalez J."/>
            <person name="Henrissat B."/>
            <person name="Kuo A."/>
            <person name="Liang C."/>
            <person name="Lipzen A."/>
            <person name="Lutzoni F."/>
            <person name="Magnuson J."/>
            <person name="Mondo S."/>
            <person name="Nolan M."/>
            <person name="Ohm R."/>
            <person name="Pangilinan J."/>
            <person name="Park H.-J."/>
            <person name="Ramirez L."/>
            <person name="Alfaro M."/>
            <person name="Sun H."/>
            <person name="Tritt A."/>
            <person name="Yoshinaga Y."/>
            <person name="Zwiers L.-H."/>
            <person name="Turgeon B."/>
            <person name="Goodwin S."/>
            <person name="Spatafora J."/>
            <person name="Crous P."/>
            <person name="Grigoriev I."/>
        </authorList>
    </citation>
    <scope>NUCLEOTIDE SEQUENCE</scope>
    <source>
        <strain evidence="1">CBS 109.77</strain>
    </source>
</reference>
<organism evidence="1 2">
    <name type="scientific">Melanomma pulvis-pyrius CBS 109.77</name>
    <dbReference type="NCBI Taxonomy" id="1314802"/>
    <lineage>
        <taxon>Eukaryota</taxon>
        <taxon>Fungi</taxon>
        <taxon>Dikarya</taxon>
        <taxon>Ascomycota</taxon>
        <taxon>Pezizomycotina</taxon>
        <taxon>Dothideomycetes</taxon>
        <taxon>Pleosporomycetidae</taxon>
        <taxon>Pleosporales</taxon>
        <taxon>Melanommataceae</taxon>
        <taxon>Melanomma</taxon>
    </lineage>
</organism>
<keyword evidence="2" id="KW-1185">Reference proteome</keyword>